<evidence type="ECO:0000256" key="9">
    <source>
        <dbReference type="ARBA" id="ARBA00047639"/>
    </source>
</evidence>
<name>A0A422NIG6_TRYRA</name>
<dbReference type="VEuPathDB" id="TriTrypDB:TRSC58_01739"/>
<evidence type="ECO:0000313" key="14">
    <source>
        <dbReference type="Proteomes" id="UP000283634"/>
    </source>
</evidence>
<dbReference type="InterPro" id="IPR015807">
    <property type="entry name" value="His-tRNA-ligase"/>
</dbReference>
<feature type="binding site" evidence="10">
    <location>
        <position position="171"/>
    </location>
    <ligand>
        <name>L-histidine</name>
        <dbReference type="ChEBI" id="CHEBI:57595"/>
    </ligand>
</feature>
<evidence type="ECO:0000256" key="5">
    <source>
        <dbReference type="ARBA" id="ARBA00022840"/>
    </source>
</evidence>
<dbReference type="GO" id="GO:0005524">
    <property type="term" value="F:ATP binding"/>
    <property type="evidence" value="ECO:0007669"/>
    <property type="project" value="UniProtKB-KW"/>
</dbReference>
<dbReference type="PROSITE" id="PS50862">
    <property type="entry name" value="AA_TRNA_LIGASE_II"/>
    <property type="match status" value="1"/>
</dbReference>
<dbReference type="PANTHER" id="PTHR43707">
    <property type="entry name" value="HISTIDYL-TRNA SYNTHETASE"/>
    <property type="match status" value="1"/>
</dbReference>
<evidence type="ECO:0000256" key="1">
    <source>
        <dbReference type="ARBA" id="ARBA00008226"/>
    </source>
</evidence>
<keyword evidence="14" id="KW-1185">Reference proteome</keyword>
<comment type="caution">
    <text evidence="13">The sequence shown here is derived from an EMBL/GenBank/DDBJ whole genome shotgun (WGS) entry which is preliminary data.</text>
</comment>
<dbReference type="Gene3D" id="3.30.930.10">
    <property type="entry name" value="Bira Bifunctional Protein, Domain 2"/>
    <property type="match status" value="1"/>
</dbReference>
<feature type="binding site" evidence="10">
    <location>
        <begin position="319"/>
        <end position="320"/>
    </location>
    <ligand>
        <name>L-histidine</name>
        <dbReference type="ChEBI" id="CHEBI:57595"/>
    </ligand>
</feature>
<dbReference type="Pfam" id="PF13393">
    <property type="entry name" value="tRNA-synt_His"/>
    <property type="match status" value="1"/>
</dbReference>
<dbReference type="NCBIfam" id="TIGR00442">
    <property type="entry name" value="hisS"/>
    <property type="match status" value="1"/>
</dbReference>
<feature type="binding site" evidence="10">
    <location>
        <position position="157"/>
    </location>
    <ligand>
        <name>L-histidine</name>
        <dbReference type="ChEBI" id="CHEBI:57595"/>
    </ligand>
</feature>
<feature type="binding site" evidence="10">
    <location>
        <position position="175"/>
    </location>
    <ligand>
        <name>L-histidine</name>
        <dbReference type="ChEBI" id="CHEBI:57595"/>
    </ligand>
</feature>
<evidence type="ECO:0000256" key="2">
    <source>
        <dbReference type="ARBA" id="ARBA00012815"/>
    </source>
</evidence>
<comment type="catalytic activity">
    <reaction evidence="9">
        <text>tRNA(His) + L-histidine + ATP = L-histidyl-tRNA(His) + AMP + diphosphate + H(+)</text>
        <dbReference type="Rhea" id="RHEA:17313"/>
        <dbReference type="Rhea" id="RHEA-COMP:9665"/>
        <dbReference type="Rhea" id="RHEA-COMP:9689"/>
        <dbReference type="ChEBI" id="CHEBI:15378"/>
        <dbReference type="ChEBI" id="CHEBI:30616"/>
        <dbReference type="ChEBI" id="CHEBI:33019"/>
        <dbReference type="ChEBI" id="CHEBI:57595"/>
        <dbReference type="ChEBI" id="CHEBI:78442"/>
        <dbReference type="ChEBI" id="CHEBI:78527"/>
        <dbReference type="ChEBI" id="CHEBI:456215"/>
        <dbReference type="EC" id="6.1.1.21"/>
    </reaction>
</comment>
<keyword evidence="7 13" id="KW-0030">Aminoacyl-tRNA synthetase</keyword>
<feature type="binding site" evidence="10">
    <location>
        <begin position="127"/>
        <end position="129"/>
    </location>
    <ligand>
        <name>L-histidine</name>
        <dbReference type="ChEBI" id="CHEBI:57595"/>
    </ligand>
</feature>
<dbReference type="GO" id="GO:0004821">
    <property type="term" value="F:histidine-tRNA ligase activity"/>
    <property type="evidence" value="ECO:0007669"/>
    <property type="project" value="UniProtKB-EC"/>
</dbReference>
<dbReference type="PANTHER" id="PTHR43707:SF1">
    <property type="entry name" value="HISTIDINE--TRNA LIGASE, MITOCHONDRIAL-RELATED"/>
    <property type="match status" value="1"/>
</dbReference>
<dbReference type="GO" id="GO:0005737">
    <property type="term" value="C:cytoplasm"/>
    <property type="evidence" value="ECO:0007669"/>
    <property type="project" value="InterPro"/>
</dbReference>
<dbReference type="InterPro" id="IPR045864">
    <property type="entry name" value="aa-tRNA-synth_II/BPL/LPL"/>
</dbReference>
<dbReference type="SUPFAM" id="SSF55681">
    <property type="entry name" value="Class II aaRS and biotin synthetases"/>
    <property type="match status" value="1"/>
</dbReference>
<evidence type="ECO:0000256" key="7">
    <source>
        <dbReference type="ARBA" id="ARBA00023146"/>
    </source>
</evidence>
<evidence type="ECO:0000256" key="3">
    <source>
        <dbReference type="ARBA" id="ARBA00022598"/>
    </source>
</evidence>
<dbReference type="FunFam" id="3.40.50.800:FF:000082">
    <property type="entry name" value="Histidyl-tRNA synthetase, putative"/>
    <property type="match status" value="1"/>
</dbReference>
<dbReference type="SUPFAM" id="SSF52954">
    <property type="entry name" value="Class II aaRS ABD-related"/>
    <property type="match status" value="1"/>
</dbReference>
<evidence type="ECO:0000313" key="13">
    <source>
        <dbReference type="EMBL" id="RNF05255.1"/>
    </source>
</evidence>
<dbReference type="AlphaFoldDB" id="A0A422NIG6"/>
<dbReference type="InterPro" id="IPR006195">
    <property type="entry name" value="aa-tRNA-synth_II"/>
</dbReference>
<protein>
    <recommendedName>
        <fullName evidence="2">histidine--tRNA ligase</fullName>
        <ecNumber evidence="2">6.1.1.21</ecNumber>
    </recommendedName>
    <alternativeName>
        <fullName evidence="8">Histidyl-tRNA synthetase</fullName>
    </alternativeName>
</protein>
<keyword evidence="4" id="KW-0547">Nucleotide-binding</keyword>
<dbReference type="InterPro" id="IPR036621">
    <property type="entry name" value="Anticodon-bd_dom_sf"/>
</dbReference>
<evidence type="ECO:0000256" key="8">
    <source>
        <dbReference type="ARBA" id="ARBA00030619"/>
    </source>
</evidence>
<organism evidence="13 14">
    <name type="scientific">Trypanosoma rangeli</name>
    <dbReference type="NCBI Taxonomy" id="5698"/>
    <lineage>
        <taxon>Eukaryota</taxon>
        <taxon>Discoba</taxon>
        <taxon>Euglenozoa</taxon>
        <taxon>Kinetoplastea</taxon>
        <taxon>Metakinetoplastina</taxon>
        <taxon>Trypanosomatida</taxon>
        <taxon>Trypanosomatidae</taxon>
        <taxon>Trypanosoma</taxon>
        <taxon>Herpetosoma</taxon>
    </lineage>
</organism>
<dbReference type="Proteomes" id="UP000283634">
    <property type="component" value="Unassembled WGS sequence"/>
</dbReference>
<evidence type="ECO:0000256" key="11">
    <source>
        <dbReference type="SAM" id="MobiDB-lite"/>
    </source>
</evidence>
<dbReference type="Gene3D" id="3.40.50.800">
    <property type="entry name" value="Anticodon-binding domain"/>
    <property type="match status" value="1"/>
</dbReference>
<evidence type="ECO:0000256" key="4">
    <source>
        <dbReference type="ARBA" id="ARBA00022741"/>
    </source>
</evidence>
<dbReference type="OrthoDB" id="1906957at2759"/>
<dbReference type="Pfam" id="PF03129">
    <property type="entry name" value="HGTP_anticodon"/>
    <property type="match status" value="1"/>
</dbReference>
<dbReference type="EMBL" id="MKGL01000139">
    <property type="protein sequence ID" value="RNF05255.1"/>
    <property type="molecule type" value="Genomic_DNA"/>
</dbReference>
<dbReference type="InterPro" id="IPR004154">
    <property type="entry name" value="Anticodon-bd"/>
</dbReference>
<dbReference type="InterPro" id="IPR004516">
    <property type="entry name" value="HisRS/HisZ"/>
</dbReference>
<evidence type="ECO:0000259" key="12">
    <source>
        <dbReference type="PROSITE" id="PS50862"/>
    </source>
</evidence>
<reference evidence="13 14" key="1">
    <citation type="journal article" date="2018" name="BMC Genomics">
        <title>Genomic comparison of Trypanosoma conorhini and Trypanosoma rangeli to Trypanosoma cruzi strains of high and low virulence.</title>
        <authorList>
            <person name="Bradwell K.R."/>
            <person name="Koparde V.N."/>
            <person name="Matveyev A.V."/>
            <person name="Serrano M.G."/>
            <person name="Alves J.M."/>
            <person name="Parikh H."/>
            <person name="Huang B."/>
            <person name="Lee V."/>
            <person name="Espinosa-Alvarez O."/>
            <person name="Ortiz P.A."/>
            <person name="Costa-Martins A.G."/>
            <person name="Teixeira M.M."/>
            <person name="Buck G.A."/>
        </authorList>
    </citation>
    <scope>NUCLEOTIDE SEQUENCE [LARGE SCALE GENOMIC DNA]</scope>
    <source>
        <strain evidence="13 14">AM80</strain>
    </source>
</reference>
<dbReference type="PIRSF" id="PIRSF001549">
    <property type="entry name" value="His-tRNA_synth"/>
    <property type="match status" value="1"/>
</dbReference>
<dbReference type="GeneID" id="40328599"/>
<dbReference type="FunFam" id="3.30.930.10:FF:000054">
    <property type="entry name" value="Histidine--tRNA ligase chloroplastic/mitochondrial"/>
    <property type="match status" value="1"/>
</dbReference>
<proteinExistence type="inferred from homology"/>
<feature type="domain" description="Aminoacyl-transfer RNA synthetases class-II family profile" evidence="12">
    <location>
        <begin position="74"/>
        <end position="379"/>
    </location>
</feature>
<keyword evidence="3 13" id="KW-0436">Ligase</keyword>
<evidence type="ECO:0000256" key="10">
    <source>
        <dbReference type="PIRSR" id="PIRSR001549-1"/>
    </source>
</evidence>
<dbReference type="GO" id="GO:0006427">
    <property type="term" value="P:histidyl-tRNA aminoacylation"/>
    <property type="evidence" value="ECO:0007669"/>
    <property type="project" value="InterPro"/>
</dbReference>
<dbReference type="RefSeq" id="XP_029238571.1">
    <property type="nucleotide sequence ID" value="XM_029381586.1"/>
</dbReference>
<dbReference type="OMA" id="CGGGNFK"/>
<dbReference type="InterPro" id="IPR041715">
    <property type="entry name" value="HisRS-like_core"/>
</dbReference>
<dbReference type="CDD" id="cd00773">
    <property type="entry name" value="HisRS-like_core"/>
    <property type="match status" value="1"/>
</dbReference>
<keyword evidence="5" id="KW-0067">ATP-binding</keyword>
<gene>
    <name evidence="13" type="ORF">TraAM80_04666</name>
</gene>
<accession>A0A422NIG6</accession>
<sequence>MLKDVDNSALLAEIAQLKQLLTEKEALVASTGDAGSVAKKSKKKSQQNMVETEPVQGCRDFPPEAMRSRNYLFDVFRATAKRFGFEEYDAPVLESEELYIRKAGEEITGQMFNFITKGGHRVTLRPEMTPSLARLLLGKGRSLLLPAKWYSIPQCWRYEAITRGRRREHYQWNMDIVGVKSVAAEVELVSAACSAMQSLGLSSKDVGIKVNSRRVLQTVLERAGVTPDKFAPACVIVDKMEKIPREEAEAQLVELGLEPDVVDAITTTLSLKSVDEIAQRIGAEHEAVKELRQFFEQMEAYGYGDWVLFDASVVRGLAYYTGIVFEGFDREGKFRALCGGGRYDNLLTTYGSPTAIPCAGFGFGDCVIAELLQEKLLLPDVPHVVDDVVIPFDESMRPHALAVLRRLRDAGRSADIILDKKKVVQAFNYADRVGAVRAVLVAPDEWARGEVQVKMLRQGAGKEGGTMERGVAVPLDSLV</sequence>
<keyword evidence="6" id="KW-0648">Protein biosynthesis</keyword>
<evidence type="ECO:0000256" key="6">
    <source>
        <dbReference type="ARBA" id="ARBA00022917"/>
    </source>
</evidence>
<feature type="binding site" evidence="10">
    <location>
        <position position="315"/>
    </location>
    <ligand>
        <name>L-histidine</name>
        <dbReference type="ChEBI" id="CHEBI:57595"/>
    </ligand>
</feature>
<dbReference type="EC" id="6.1.1.21" evidence="2"/>
<comment type="similarity">
    <text evidence="1">Belongs to the class-II aminoacyl-tRNA synthetase family.</text>
</comment>
<feature type="region of interest" description="Disordered" evidence="11">
    <location>
        <begin position="38"/>
        <end position="58"/>
    </location>
</feature>